<name>A0A3B0XIP9_9ZZZZ</name>
<proteinExistence type="predicted"/>
<evidence type="ECO:0000313" key="1">
    <source>
        <dbReference type="EMBL" id="VAW62967.1"/>
    </source>
</evidence>
<gene>
    <name evidence="1" type="ORF">MNBD_GAMMA11-3431</name>
</gene>
<dbReference type="EMBL" id="UOFG01000185">
    <property type="protein sequence ID" value="VAW62967.1"/>
    <property type="molecule type" value="Genomic_DNA"/>
</dbReference>
<organism evidence="1">
    <name type="scientific">hydrothermal vent metagenome</name>
    <dbReference type="NCBI Taxonomy" id="652676"/>
    <lineage>
        <taxon>unclassified sequences</taxon>
        <taxon>metagenomes</taxon>
        <taxon>ecological metagenomes</taxon>
    </lineage>
</organism>
<sequence>MKKYTITEADVYRTRKYIEKAMQDDRISNCHGAQKFREAYTPALLQQYCDDYLTAEQFTTLRNSVRKAKQRDIKSQTHIKSIDINQYAFNDLHAVIDDCRELYNGELTLSGAIALMFKVYEESSGPKIKAALELVPDKFKKNN</sequence>
<reference evidence="1" key="1">
    <citation type="submission" date="2018-06" db="EMBL/GenBank/DDBJ databases">
        <authorList>
            <person name="Zhirakovskaya E."/>
        </authorList>
    </citation>
    <scope>NUCLEOTIDE SEQUENCE</scope>
</reference>
<dbReference type="AlphaFoldDB" id="A0A3B0XIP9"/>
<accession>A0A3B0XIP9</accession>
<protein>
    <submittedName>
        <fullName evidence="1">Uncharacterized protein</fullName>
    </submittedName>
</protein>